<accession>D9PEY3</accession>
<organism evidence="2">
    <name type="scientific">sediment metagenome</name>
    <dbReference type="NCBI Taxonomy" id="749907"/>
    <lineage>
        <taxon>unclassified sequences</taxon>
        <taxon>metagenomes</taxon>
        <taxon>ecological metagenomes</taxon>
    </lineage>
</organism>
<protein>
    <recommendedName>
        <fullName evidence="1">Secretion system C-terminal sorting domain-containing protein</fullName>
    </recommendedName>
</protein>
<comment type="caution">
    <text evidence="2">The sequence shown here is derived from an EMBL/GenBank/DDBJ whole genome shotgun (WGS) entry which is preliminary data.</text>
</comment>
<dbReference type="AlphaFoldDB" id="D9PEY3"/>
<feature type="domain" description="Secretion system C-terminal sorting" evidence="1">
    <location>
        <begin position="232"/>
        <end position="301"/>
    </location>
</feature>
<evidence type="ECO:0000313" key="2">
    <source>
        <dbReference type="EMBL" id="EFK97877.1"/>
    </source>
</evidence>
<sequence length="304" mass="34861">MKNGPAITMKKLLPFNILLWLCFISHAQTNVYHEFPDSNALWNVEQHLSDGGYIPPERYCDSASKETKIINGLTYHCIYRRSPDYYKFYAAIREDTTQKKVFVVLPDSTSETLLYDFSLKKGDRFKGYMVSIYKPIIVGSIDSIAINSTFRKRWNFIDTSTKYSMNIFSVIEGVGSTEGLIERYTGFEYFSDLICFSQNNKTLYPYFDSLSKCILKPVSVIEYKKIENEISISPNPSNGKFQVMLKGFEANALEITDVLGKEILNMKIMSDTFEINLIAQPQGIYFVKISDSIGNFSVEKIMKN</sequence>
<dbReference type="InterPro" id="IPR026444">
    <property type="entry name" value="Secre_tail"/>
</dbReference>
<dbReference type="Pfam" id="PF18962">
    <property type="entry name" value="Por_Secre_tail"/>
    <property type="match status" value="1"/>
</dbReference>
<proteinExistence type="predicted"/>
<dbReference type="EMBL" id="ADZX01000004">
    <property type="protein sequence ID" value="EFK97877.1"/>
    <property type="molecule type" value="Genomic_DNA"/>
</dbReference>
<dbReference type="NCBIfam" id="TIGR04183">
    <property type="entry name" value="Por_Secre_tail"/>
    <property type="match status" value="1"/>
</dbReference>
<evidence type="ECO:0000259" key="1">
    <source>
        <dbReference type="Pfam" id="PF18962"/>
    </source>
</evidence>
<name>D9PEY3_9ZZZZ</name>
<reference evidence="2" key="2">
    <citation type="journal article" date="2011" name="Microb. Ecol.">
        <title>Taxonomic and Functional Metagenomic Profiling of the Microbial Community in the Anoxic Sediment of a Sub-saline Shallow Lake (Laguna de Carrizo, Central Spain).</title>
        <authorList>
            <person name="Ferrer M."/>
            <person name="Guazzaroni M.E."/>
            <person name="Richter M."/>
            <person name="Garcia-Salamanca A."/>
            <person name="Yarza P."/>
            <person name="Suarez-Suarez A."/>
            <person name="Solano J."/>
            <person name="Alcaide M."/>
            <person name="van Dillewijn P."/>
            <person name="Molina-Henares M.A."/>
            <person name="Lopez-Cortes N."/>
            <person name="Al-Ramahi Y."/>
            <person name="Guerrero C."/>
            <person name="Acosta A."/>
            <person name="de Eugenio L.I."/>
            <person name="Martinez V."/>
            <person name="Marques S."/>
            <person name="Rojo F."/>
            <person name="Santero E."/>
            <person name="Genilloud O."/>
            <person name="Perez-Perez J."/>
            <person name="Rossello-Mora R."/>
            <person name="Ramos J.L."/>
        </authorList>
    </citation>
    <scope>NUCLEOTIDE SEQUENCE</scope>
</reference>
<reference evidence="2" key="1">
    <citation type="submission" date="2010-07" db="EMBL/GenBank/DDBJ databases">
        <authorList>
            <consortium name="CONSOLIDER consortium CSD2007-00005"/>
            <person name="Guazzaroni M.-E."/>
            <person name="Richter M."/>
            <person name="Garcia-Salamanca A."/>
            <person name="Yarza P."/>
            <person name="Ferrer M."/>
        </authorList>
    </citation>
    <scope>NUCLEOTIDE SEQUENCE</scope>
</reference>
<gene>
    <name evidence="2" type="ORF">LDC_0061</name>
</gene>